<name>A0A1Q5PFG5_9BACT</name>
<accession>A0A1Q5PFG5</accession>
<dbReference type="AlphaFoldDB" id="A0A1Q5PFG5"/>
<organism evidence="1 2">
    <name type="scientific">Pontibacter flavimaris</name>
    <dbReference type="NCBI Taxonomy" id="1797110"/>
    <lineage>
        <taxon>Bacteria</taxon>
        <taxon>Pseudomonadati</taxon>
        <taxon>Bacteroidota</taxon>
        <taxon>Cytophagia</taxon>
        <taxon>Cytophagales</taxon>
        <taxon>Hymenobacteraceae</taxon>
        <taxon>Pontibacter</taxon>
    </lineage>
</organism>
<comment type="caution">
    <text evidence="1">The sequence shown here is derived from an EMBL/GenBank/DDBJ whole genome shotgun (WGS) entry which is preliminary data.</text>
</comment>
<dbReference type="Proteomes" id="UP000186551">
    <property type="component" value="Unassembled WGS sequence"/>
</dbReference>
<sequence length="135" mass="15381">MKKDIDFGTVESIAVAVARTVDTTAEQPAWSVYLLNYNNFPVENVLVASKGYGLVDGEEVKTSVLRHMFEHVEAKSFVQVEPIDPAIFHINNEYWVSYYIGRQIYDKRFVFVPDSIVEDNLIEISLLQLEGVLHS</sequence>
<gene>
    <name evidence="1" type="ORF">A3841_14095</name>
</gene>
<dbReference type="RefSeq" id="WP_073851581.1">
    <property type="nucleotide sequence ID" value="NZ_LVWA01000004.1"/>
</dbReference>
<keyword evidence="2" id="KW-1185">Reference proteome</keyword>
<proteinExistence type="predicted"/>
<reference evidence="1 2" key="1">
    <citation type="submission" date="2016-03" db="EMBL/GenBank/DDBJ databases">
        <title>Genome sequence of Pontibacter sp. nov., of the family cytophagaceae, isolated from marine sediment of the Yellow Sea, China.</title>
        <authorList>
            <person name="Zhang G."/>
            <person name="Zhang R."/>
        </authorList>
    </citation>
    <scope>NUCLEOTIDE SEQUENCE [LARGE SCALE GENOMIC DNA]</scope>
    <source>
        <strain evidence="1 2">S10-8</strain>
    </source>
</reference>
<dbReference type="STRING" id="1797110.A3841_14095"/>
<evidence type="ECO:0000313" key="2">
    <source>
        <dbReference type="Proteomes" id="UP000186551"/>
    </source>
</evidence>
<protein>
    <submittedName>
        <fullName evidence="1">Uncharacterized protein</fullName>
    </submittedName>
</protein>
<evidence type="ECO:0000313" key="1">
    <source>
        <dbReference type="EMBL" id="OKL40964.1"/>
    </source>
</evidence>
<dbReference type="EMBL" id="LVWA01000004">
    <property type="protein sequence ID" value="OKL40964.1"/>
    <property type="molecule type" value="Genomic_DNA"/>
</dbReference>
<dbReference type="OrthoDB" id="953239at2"/>